<dbReference type="AlphaFoldDB" id="A0A9Q8WJ95"/>
<dbReference type="GeneID" id="73344820"/>
<accession>A0A9Q8WJ95</accession>
<evidence type="ECO:0000313" key="2">
    <source>
        <dbReference type="Proteomes" id="UP000830671"/>
    </source>
</evidence>
<organism evidence="1 2">
    <name type="scientific">Colletotrichum lupini</name>
    <dbReference type="NCBI Taxonomy" id="145971"/>
    <lineage>
        <taxon>Eukaryota</taxon>
        <taxon>Fungi</taxon>
        <taxon>Dikarya</taxon>
        <taxon>Ascomycota</taxon>
        <taxon>Pezizomycotina</taxon>
        <taxon>Sordariomycetes</taxon>
        <taxon>Hypocreomycetidae</taxon>
        <taxon>Glomerellales</taxon>
        <taxon>Glomerellaceae</taxon>
        <taxon>Colletotrichum</taxon>
        <taxon>Colletotrichum acutatum species complex</taxon>
    </lineage>
</organism>
<keyword evidence="2" id="KW-1185">Reference proteome</keyword>
<dbReference type="Proteomes" id="UP000830671">
    <property type="component" value="Chromosome 5"/>
</dbReference>
<evidence type="ECO:0000313" key="1">
    <source>
        <dbReference type="EMBL" id="UQC85341.1"/>
    </source>
</evidence>
<reference evidence="1" key="1">
    <citation type="journal article" date="2021" name="Mol. Plant Microbe Interact.">
        <title>Complete Genome Sequence of the Plant-Pathogenic Fungus Colletotrichum lupini.</title>
        <authorList>
            <person name="Baroncelli R."/>
            <person name="Pensec F."/>
            <person name="Da Lio D."/>
            <person name="Boufleur T."/>
            <person name="Vicente I."/>
            <person name="Sarrocco S."/>
            <person name="Picot A."/>
            <person name="Baraldi E."/>
            <person name="Sukno S."/>
            <person name="Thon M."/>
            <person name="Le Floch G."/>
        </authorList>
    </citation>
    <scope>NUCLEOTIDE SEQUENCE</scope>
    <source>
        <strain evidence="1">IMI 504893</strain>
    </source>
</reference>
<name>A0A9Q8WJ95_9PEZI</name>
<protein>
    <submittedName>
        <fullName evidence="1">Uncharacterized protein</fullName>
    </submittedName>
</protein>
<dbReference type="EMBL" id="CP019477">
    <property type="protein sequence ID" value="UQC85341.1"/>
    <property type="molecule type" value="Genomic_DNA"/>
</dbReference>
<gene>
    <name evidence="1" type="ORF">CLUP02_10838</name>
</gene>
<dbReference type="RefSeq" id="XP_049146955.1">
    <property type="nucleotide sequence ID" value="XM_049289810.1"/>
</dbReference>
<proteinExistence type="predicted"/>
<sequence length="89" mass="9881">MPLPRCFALLPRPTDASPVQDSYPYCANAIPSRVGSQHGRLIAIRRGRARVVRGCHCVLLCLVDEVRLTRPISSSQQMLIRDCRPAAIL</sequence>
<dbReference type="KEGG" id="clup:CLUP02_10838"/>